<sequence length="309" mass="34092">MNEIDLLAVGHTAFDYIIQLDEFPEPNSSTAIKRMKNFHGGAAANVAVVGSKLGLRTSLVSAVGGDFPESEYRRFLDSMDVETGSMITVPGERTPTAFVMTDSHHNQISYFYWGAARYFRESKVPEGAIRAARAVHLATGDPSFNCRCGALARSLGKVISFDPGQDLHMYSRDQLEDAVRTCNILFGNHHEIDRITGKLSMKVDELREIGPEIIVKTYGKRGSRIYADETIKVDAIPRDAVDPTGAGDSYRAGFMRAYLSGADLETCGRFASAVASFIVEAEGTQTNIPDYDAVLRRFTEHWGYDPMLE</sequence>
<dbReference type="SUPFAM" id="SSF53613">
    <property type="entry name" value="Ribokinase-like"/>
    <property type="match status" value="1"/>
</dbReference>
<dbReference type="EMBL" id="CP104550">
    <property type="protein sequence ID" value="UXH31821.1"/>
    <property type="molecule type" value="Genomic_DNA"/>
</dbReference>
<dbReference type="AlphaFoldDB" id="A0A9E7UN88"/>
<evidence type="ECO:0000256" key="4">
    <source>
        <dbReference type="RuleBase" id="RU003704"/>
    </source>
</evidence>
<evidence type="ECO:0000256" key="1">
    <source>
        <dbReference type="ARBA" id="ARBA00010688"/>
    </source>
</evidence>
<dbReference type="Gene3D" id="3.40.1190.20">
    <property type="match status" value="1"/>
</dbReference>
<dbReference type="InterPro" id="IPR002173">
    <property type="entry name" value="Carboh/pur_kinase_PfkB_CS"/>
</dbReference>
<dbReference type="InterPro" id="IPR029056">
    <property type="entry name" value="Ribokinase-like"/>
</dbReference>
<dbReference type="Proteomes" id="UP001065373">
    <property type="component" value="Chromosome"/>
</dbReference>
<dbReference type="PROSITE" id="PS00583">
    <property type="entry name" value="PFKB_KINASES_1"/>
    <property type="match status" value="1"/>
</dbReference>
<dbReference type="InterPro" id="IPR002139">
    <property type="entry name" value="Ribo/fructo_kinase"/>
</dbReference>
<reference evidence="7" key="1">
    <citation type="submission" date="2022-09" db="EMBL/GenBank/DDBJ databases">
        <title>Characterization of three MwoI isoschizomers from sequenced genome and metagenomes.</title>
        <authorList>
            <person name="Fomenkov A."/>
            <person name="Xu S.Y."/>
            <person name="Roberts R.J."/>
        </authorList>
    </citation>
    <scope>NUCLEOTIDE SEQUENCE</scope>
    <source>
        <strain evidence="7">DSM 2970</strain>
    </source>
</reference>
<dbReference type="GeneID" id="75105685"/>
<comment type="similarity">
    <text evidence="1 4">Belongs to the carbohydrate kinase PfkB family.</text>
</comment>
<dbReference type="PRINTS" id="PR00990">
    <property type="entry name" value="RIBOKINASE"/>
</dbReference>
<reference evidence="6 8" key="2">
    <citation type="submission" date="2023-12" db="EMBL/GenBank/DDBJ databases">
        <title>Phenotypic and Genomic Characterization of Methanothermobacter wolfeii Strain BSEL, a CO2-Capturing Archaeon with Minimal Nutrient Requirements.</title>
        <authorList>
            <person name="Ale Enriquez F."/>
            <person name="Ahring B.K."/>
        </authorList>
    </citation>
    <scope>NUCLEOTIDE SEQUENCE [LARGE SCALE GENOMIC DNA]</scope>
    <source>
        <strain evidence="6 8">BSEL-1</strain>
    </source>
</reference>
<evidence type="ECO:0000256" key="3">
    <source>
        <dbReference type="ARBA" id="ARBA00022777"/>
    </source>
</evidence>
<keyword evidence="3 4" id="KW-0418">Kinase</keyword>
<evidence type="ECO:0000313" key="6">
    <source>
        <dbReference type="EMBL" id="MEJ8543145.1"/>
    </source>
</evidence>
<evidence type="ECO:0000259" key="5">
    <source>
        <dbReference type="Pfam" id="PF00294"/>
    </source>
</evidence>
<dbReference type="CDD" id="cd01942">
    <property type="entry name" value="ribokinase_group_A"/>
    <property type="match status" value="1"/>
</dbReference>
<dbReference type="PROSITE" id="PS00584">
    <property type="entry name" value="PFKB_KINASES_2"/>
    <property type="match status" value="1"/>
</dbReference>
<proteinExistence type="inferred from homology"/>
<dbReference type="RefSeq" id="WP_074358275.1">
    <property type="nucleotide sequence ID" value="NZ_CP104550.1"/>
</dbReference>
<dbReference type="Pfam" id="PF00294">
    <property type="entry name" value="PfkB"/>
    <property type="match status" value="1"/>
</dbReference>
<dbReference type="GeneID" id="58977753"/>
<feature type="domain" description="Carbohydrate kinase PfkB" evidence="5">
    <location>
        <begin position="5"/>
        <end position="289"/>
    </location>
</feature>
<dbReference type="KEGG" id="mwo:MWSIV6_0084"/>
<keyword evidence="2 4" id="KW-0808">Transferase</keyword>
<dbReference type="EMBL" id="JAXUHJ010000010">
    <property type="protein sequence ID" value="MEJ8543145.1"/>
    <property type="molecule type" value="Genomic_DNA"/>
</dbReference>
<evidence type="ECO:0000313" key="8">
    <source>
        <dbReference type="Proteomes" id="UP001369247"/>
    </source>
</evidence>
<dbReference type="GO" id="GO:0006796">
    <property type="term" value="P:phosphate-containing compound metabolic process"/>
    <property type="evidence" value="ECO:0007669"/>
    <property type="project" value="UniProtKB-ARBA"/>
</dbReference>
<gene>
    <name evidence="7" type="ORF">N5910_00495</name>
    <name evidence="6" type="ORF">U2150_06550</name>
</gene>
<protein>
    <submittedName>
        <fullName evidence="7">Carbohydrate kinase family protein</fullName>
    </submittedName>
</protein>
<keyword evidence="8" id="KW-1185">Reference proteome</keyword>
<evidence type="ECO:0000256" key="2">
    <source>
        <dbReference type="ARBA" id="ARBA00022679"/>
    </source>
</evidence>
<dbReference type="PANTHER" id="PTHR10584">
    <property type="entry name" value="SUGAR KINASE"/>
    <property type="match status" value="1"/>
</dbReference>
<evidence type="ECO:0000313" key="7">
    <source>
        <dbReference type="EMBL" id="UXH31821.1"/>
    </source>
</evidence>
<accession>A0A9E7UN88</accession>
<organism evidence="7">
    <name type="scientific">Methanothermobacter wolfeii</name>
    <name type="common">Methanobacterium wolfei</name>
    <dbReference type="NCBI Taxonomy" id="145261"/>
    <lineage>
        <taxon>Archaea</taxon>
        <taxon>Methanobacteriati</taxon>
        <taxon>Methanobacteriota</taxon>
        <taxon>Methanomada group</taxon>
        <taxon>Methanobacteria</taxon>
        <taxon>Methanobacteriales</taxon>
        <taxon>Methanobacteriaceae</taxon>
        <taxon>Methanothermobacter</taxon>
    </lineage>
</organism>
<dbReference type="Proteomes" id="UP001369247">
    <property type="component" value="Unassembled WGS sequence"/>
</dbReference>
<dbReference type="PANTHER" id="PTHR10584:SF166">
    <property type="entry name" value="RIBOKINASE"/>
    <property type="match status" value="1"/>
</dbReference>
<dbReference type="InterPro" id="IPR011611">
    <property type="entry name" value="PfkB_dom"/>
</dbReference>
<name>A0A9E7UN88_METWO</name>
<dbReference type="GO" id="GO:0016301">
    <property type="term" value="F:kinase activity"/>
    <property type="evidence" value="ECO:0007669"/>
    <property type="project" value="UniProtKB-KW"/>
</dbReference>